<dbReference type="AlphaFoldDB" id="A0A0W0F752"/>
<proteinExistence type="inferred from homology"/>
<evidence type="ECO:0000256" key="1">
    <source>
        <dbReference type="ARBA" id="ARBA00008383"/>
    </source>
</evidence>
<dbReference type="eggNOG" id="KOG3957">
    <property type="taxonomic scope" value="Eukaryota"/>
</dbReference>
<evidence type="ECO:0000313" key="3">
    <source>
        <dbReference type="Proteomes" id="UP000054988"/>
    </source>
</evidence>
<dbReference type="EMBL" id="LATX01002251">
    <property type="protein sequence ID" value="KTB32155.1"/>
    <property type="molecule type" value="Genomic_DNA"/>
</dbReference>
<dbReference type="InterPro" id="IPR023606">
    <property type="entry name" value="CoA-Trfase_III_dom_1_sf"/>
</dbReference>
<dbReference type="PANTHER" id="PTHR48229:SF2">
    <property type="entry name" value="CAIB_BAIF FAMILY PROTEIN"/>
    <property type="match status" value="1"/>
</dbReference>
<gene>
    <name evidence="2" type="ORF">WG66_15268</name>
</gene>
<dbReference type="SUPFAM" id="SSF89796">
    <property type="entry name" value="CoA-transferase family III (CaiB/BaiF)"/>
    <property type="match status" value="2"/>
</dbReference>
<dbReference type="Gene3D" id="3.40.50.10540">
    <property type="entry name" value="Crotonobetainyl-coa:carnitine coa-transferase, domain 1"/>
    <property type="match status" value="1"/>
</dbReference>
<dbReference type="Pfam" id="PF02515">
    <property type="entry name" value="CoA_transf_3"/>
    <property type="match status" value="1"/>
</dbReference>
<organism evidence="2 3">
    <name type="scientific">Moniliophthora roreri</name>
    <name type="common">Frosty pod rot fungus</name>
    <name type="synonym">Monilia roreri</name>
    <dbReference type="NCBI Taxonomy" id="221103"/>
    <lineage>
        <taxon>Eukaryota</taxon>
        <taxon>Fungi</taxon>
        <taxon>Dikarya</taxon>
        <taxon>Basidiomycota</taxon>
        <taxon>Agaricomycotina</taxon>
        <taxon>Agaricomycetes</taxon>
        <taxon>Agaricomycetidae</taxon>
        <taxon>Agaricales</taxon>
        <taxon>Marasmiineae</taxon>
        <taxon>Marasmiaceae</taxon>
        <taxon>Moniliophthora</taxon>
    </lineage>
</organism>
<protein>
    <recommendedName>
        <fullName evidence="4">CAIB/BAIF family enzyme</fullName>
    </recommendedName>
</protein>
<dbReference type="Proteomes" id="UP000054988">
    <property type="component" value="Unassembled WGS sequence"/>
</dbReference>
<dbReference type="GO" id="GO:0003824">
    <property type="term" value="F:catalytic activity"/>
    <property type="evidence" value="ECO:0007669"/>
    <property type="project" value="InterPro"/>
</dbReference>
<evidence type="ECO:0008006" key="4">
    <source>
        <dbReference type="Google" id="ProtNLM"/>
    </source>
</evidence>
<dbReference type="PANTHER" id="PTHR48229">
    <property type="entry name" value="CAIB/BAIF FAMILY ENZYME (AFU_ORTHOLOGUE AFUA_1G05360)-RELATED"/>
    <property type="match status" value="1"/>
</dbReference>
<reference evidence="2 3" key="1">
    <citation type="submission" date="2015-12" db="EMBL/GenBank/DDBJ databases">
        <title>Draft genome sequence of Moniliophthora roreri, the causal agent of frosty pod rot of cacao.</title>
        <authorList>
            <person name="Aime M.C."/>
            <person name="Diaz-Valderrama J.R."/>
            <person name="Kijpornyongpan T."/>
            <person name="Phillips-Mora W."/>
        </authorList>
    </citation>
    <scope>NUCLEOTIDE SEQUENCE [LARGE SCALE GENOMIC DNA]</scope>
    <source>
        <strain evidence="2 3">MCA 2952</strain>
    </source>
</reference>
<comment type="caution">
    <text evidence="2">The sequence shown here is derived from an EMBL/GenBank/DDBJ whole genome shotgun (WGS) entry which is preliminary data.</text>
</comment>
<dbReference type="InterPro" id="IPR052985">
    <property type="entry name" value="CoA-trans_III_biosynth/detox"/>
</dbReference>
<comment type="similarity">
    <text evidence="1">Belongs to the CoA-transferase III family.</text>
</comment>
<evidence type="ECO:0000313" key="2">
    <source>
        <dbReference type="EMBL" id="KTB32155.1"/>
    </source>
</evidence>
<name>A0A0W0F752_MONRR</name>
<dbReference type="InterPro" id="IPR003673">
    <property type="entry name" value="CoA-Trfase_fam_III"/>
</dbReference>
<sequence length="624" mass="70173">MPTKNGAETGSPYTIERHSTINVTVMVENQLALALPQLVIDAALYIWKHHSSATCSRPIMPTYSVPTEAFNLLKDRLIESPFHASIPPEIHKIYHLVEYQGSDEPSVPVNWRLAESISALKGFQACMVNVLLMRKYGIPPQKVIINTDHAPLIFMSWALPEIVVNGKIVTVSDTEEFSKLFPPQMKDPHYQLPHNLACTNIYKTKDGKFYHIHGSLDSTPTQAALGIPHVYDIKPGDSVYSIYEEKVAQLDSHVIDKLMNDQYRQAGTICQSIGEYLSSEHGKANAHVGLYEVHHVPNPSQKSTWWAMPDGVQSDPSRPLFGLKVVDLTRIIAGPTIGRELAELGASVMRITSPNVSDMQFVNFDLGWGKWNAYLDLKREDDRSRLRDLIKECDVVIEGYRPGVMRKWGFGKEDILKMVEHRDKGIVYVHENCYGWNGPLSYRSGWQQISDAHCGLSLEYGRAMGHDEPVSPVFPHLDYGTGVAGSIGAIQALIERGDKGGSYVVDVALTYYGQWLIKSCGTYSREVWNHLWERHGKPVFRHKDNMDVTVPAVFGLLKRNAPELFNSDFFETRQNTAIGTFVRTTKPIVKYPDGVVKLGFNVGCRPNGVDQPQWPFDLMTEIIK</sequence>
<accession>A0A0W0F752</accession>